<gene>
    <name evidence="2" type="ORF">PAPYR_896</name>
</gene>
<dbReference type="Gene3D" id="3.40.50.360">
    <property type="match status" value="1"/>
</dbReference>
<dbReference type="Proteomes" id="UP001141327">
    <property type="component" value="Unassembled WGS sequence"/>
</dbReference>
<feature type="domain" description="NADPH-dependent FMN reductase-like" evidence="1">
    <location>
        <begin position="2"/>
        <end position="151"/>
    </location>
</feature>
<dbReference type="PANTHER" id="PTHR30543">
    <property type="entry name" value="CHROMATE REDUCTASE"/>
    <property type="match status" value="1"/>
</dbReference>
<dbReference type="InterPro" id="IPR050712">
    <property type="entry name" value="NAD(P)H-dep_reductase"/>
</dbReference>
<evidence type="ECO:0000313" key="3">
    <source>
        <dbReference type="Proteomes" id="UP001141327"/>
    </source>
</evidence>
<evidence type="ECO:0000313" key="2">
    <source>
        <dbReference type="EMBL" id="KAJ4462290.1"/>
    </source>
</evidence>
<organism evidence="2 3">
    <name type="scientific">Paratrimastix pyriformis</name>
    <dbReference type="NCBI Taxonomy" id="342808"/>
    <lineage>
        <taxon>Eukaryota</taxon>
        <taxon>Metamonada</taxon>
        <taxon>Preaxostyla</taxon>
        <taxon>Paratrimastigidae</taxon>
        <taxon>Paratrimastix</taxon>
    </lineage>
</organism>
<dbReference type="EMBL" id="JAPMOS010000003">
    <property type="protein sequence ID" value="KAJ4462290.1"/>
    <property type="molecule type" value="Genomic_DNA"/>
</dbReference>
<dbReference type="InterPro" id="IPR029039">
    <property type="entry name" value="Flavoprotein-like_sf"/>
</dbReference>
<dbReference type="PANTHER" id="PTHR30543:SF21">
    <property type="entry name" value="NAD(P)H-DEPENDENT FMN REDUCTASE LOT6"/>
    <property type="match status" value="1"/>
</dbReference>
<sequence length="201" mass="21050">MVKIIAVSGSTRAHSWNSSALAIAVRGAERAGATVEIVRLNQLNLPLYDGDYEAAHGLPADAIALKHKLAECDGILIASPEYNASISGVLKNHFIDWPSRPTPGSTEGPAACFAGKKVAVLAASPAQYGGVRGLVEVRRIFECVGAKVMPADAQGEVLVPKAHEVFTPAGECPNGAIHARLEAHGARFVEFIQGHQAAAKN</sequence>
<dbReference type="Pfam" id="PF03358">
    <property type="entry name" value="FMN_red"/>
    <property type="match status" value="1"/>
</dbReference>
<proteinExistence type="predicted"/>
<name>A0ABQ8UXJ1_9EUKA</name>
<protein>
    <submittedName>
        <fullName evidence="2">NADPH-dependent oxidoreductase</fullName>
    </submittedName>
</protein>
<accession>A0ABQ8UXJ1</accession>
<dbReference type="InterPro" id="IPR005025">
    <property type="entry name" value="FMN_Rdtase-like_dom"/>
</dbReference>
<comment type="caution">
    <text evidence="2">The sequence shown here is derived from an EMBL/GenBank/DDBJ whole genome shotgun (WGS) entry which is preliminary data.</text>
</comment>
<keyword evidence="3" id="KW-1185">Reference proteome</keyword>
<reference evidence="2" key="1">
    <citation type="journal article" date="2022" name="bioRxiv">
        <title>Genomics of Preaxostyla Flagellates Illuminates Evolutionary Transitions and the Path Towards Mitochondrial Loss.</title>
        <authorList>
            <person name="Novak L.V.F."/>
            <person name="Treitli S.C."/>
            <person name="Pyrih J."/>
            <person name="Halakuc P."/>
            <person name="Pipaliya S.V."/>
            <person name="Vacek V."/>
            <person name="Brzon O."/>
            <person name="Soukal P."/>
            <person name="Eme L."/>
            <person name="Dacks J.B."/>
            <person name="Karnkowska A."/>
            <person name="Elias M."/>
            <person name="Hampl V."/>
        </authorList>
    </citation>
    <scope>NUCLEOTIDE SEQUENCE</scope>
    <source>
        <strain evidence="2">RCP-MX</strain>
    </source>
</reference>
<evidence type="ECO:0000259" key="1">
    <source>
        <dbReference type="Pfam" id="PF03358"/>
    </source>
</evidence>
<dbReference type="SUPFAM" id="SSF52218">
    <property type="entry name" value="Flavoproteins"/>
    <property type="match status" value="1"/>
</dbReference>